<keyword evidence="1" id="KW-0472">Membrane</keyword>
<feature type="transmembrane region" description="Helical" evidence="1">
    <location>
        <begin position="148"/>
        <end position="165"/>
    </location>
</feature>
<name>A0A1I7TSY6_9PELO</name>
<dbReference type="GO" id="GO:0000271">
    <property type="term" value="P:polysaccharide biosynthetic process"/>
    <property type="evidence" value="ECO:0007669"/>
    <property type="project" value="TreeGrafter"/>
</dbReference>
<evidence type="ECO:0000313" key="5">
    <source>
        <dbReference type="WBParaSite" id="Csp11.Scaffold629.g11459.t2"/>
    </source>
</evidence>
<evidence type="ECO:0000259" key="2">
    <source>
        <dbReference type="Pfam" id="PF01757"/>
    </source>
</evidence>
<dbReference type="InterPro" id="IPR050879">
    <property type="entry name" value="Acyltransferase_3"/>
</dbReference>
<feature type="transmembrane region" description="Helical" evidence="1">
    <location>
        <begin position="171"/>
        <end position="188"/>
    </location>
</feature>
<feature type="transmembrane region" description="Helical" evidence="1">
    <location>
        <begin position="228"/>
        <end position="247"/>
    </location>
</feature>
<feature type="transmembrane region" description="Helical" evidence="1">
    <location>
        <begin position="259"/>
        <end position="275"/>
    </location>
</feature>
<feature type="transmembrane region" description="Helical" evidence="1">
    <location>
        <begin position="197"/>
        <end position="216"/>
    </location>
</feature>
<proteinExistence type="predicted"/>
<dbReference type="InterPro" id="IPR043968">
    <property type="entry name" value="SGNH"/>
</dbReference>
<dbReference type="GO" id="GO:0016747">
    <property type="term" value="F:acyltransferase activity, transferring groups other than amino-acyl groups"/>
    <property type="evidence" value="ECO:0007669"/>
    <property type="project" value="InterPro"/>
</dbReference>
<evidence type="ECO:0000256" key="1">
    <source>
        <dbReference type="SAM" id="Phobius"/>
    </source>
</evidence>
<sequence length="597" mass="70319">MSAEKAMIFISNRPHSREEDYFEKLSIAMDLFTHTWSLSVEIQFYFIVPFIFLIGHQLRGAFKYGFYMVIAFSSFIFYSISLPMVSFHSVFARIWQFLIGMLTYFLSRHQRFVHFETKRPGIETKDNIRLLEENAENRTGHPDKTANIFVKRIILSMITVVLLPWEFNTLIARSFFTIFTGAVILFSVEDRILNSRILIYFGNVSYALYLVHWPIYAYAKLVFKGNSYLLGASLALSVILAVIFYETYEKWYLKQSSRVIFLLILILCTFNEFLVRKDEIQDMMRSKGDIIELNYIGNHSGRVVIKRFPRLDALRHNMSFYDAQRMNTYWNQHDHLAPELQVPGCKRRYPTYWCDFKGHGTEYSIAMLGNSYVINHYKMFIQECSFRAHTISKEDEVGCEVLASPRLEVDNGGLPAPWAAHCARELNEYVKFIKDTKPDYAFVFTRFVAISEPYDIDENHLGNDTIYLEMKSQLSRLLPHIKKKLFLIDSFPRIKRDRMDDIIPDLRRGKTMEEINKYLYNPNGFERGRRRHAELIKNECQTKCELIDYVDAFWNKTMNAFQYFDAGGLLYFTSGYHLSAHGIEHVRPIYRKICDRL</sequence>
<dbReference type="Pfam" id="PF01757">
    <property type="entry name" value="Acyl_transf_3"/>
    <property type="match status" value="1"/>
</dbReference>
<keyword evidence="4" id="KW-1185">Reference proteome</keyword>
<feature type="transmembrane region" description="Helical" evidence="1">
    <location>
        <begin position="36"/>
        <end position="54"/>
    </location>
</feature>
<feature type="domain" description="SGNH" evidence="3">
    <location>
        <begin position="351"/>
        <end position="591"/>
    </location>
</feature>
<reference evidence="5" key="1">
    <citation type="submission" date="2016-11" db="UniProtKB">
        <authorList>
            <consortium name="WormBaseParasite"/>
        </authorList>
    </citation>
    <scope>IDENTIFICATION</scope>
</reference>
<dbReference type="InterPro" id="IPR002656">
    <property type="entry name" value="Acyl_transf_3_dom"/>
</dbReference>
<dbReference type="GO" id="GO:0016020">
    <property type="term" value="C:membrane"/>
    <property type="evidence" value="ECO:0007669"/>
    <property type="project" value="TreeGrafter"/>
</dbReference>
<dbReference type="WBParaSite" id="Csp11.Scaffold629.g11459.t2">
    <property type="protein sequence ID" value="Csp11.Scaffold629.g11459.t2"/>
    <property type="gene ID" value="Csp11.Scaffold629.g11459"/>
</dbReference>
<feature type="transmembrane region" description="Helical" evidence="1">
    <location>
        <begin position="61"/>
        <end position="80"/>
    </location>
</feature>
<dbReference type="AlphaFoldDB" id="A0A1I7TSY6"/>
<keyword evidence="1" id="KW-1133">Transmembrane helix</keyword>
<keyword evidence="1" id="KW-0812">Transmembrane</keyword>
<dbReference type="Proteomes" id="UP000095282">
    <property type="component" value="Unplaced"/>
</dbReference>
<feature type="transmembrane region" description="Helical" evidence="1">
    <location>
        <begin position="86"/>
        <end position="106"/>
    </location>
</feature>
<dbReference type="Pfam" id="PF19040">
    <property type="entry name" value="SGNH"/>
    <property type="match status" value="1"/>
</dbReference>
<protein>
    <submittedName>
        <fullName evidence="5">Acyl_transf_3 domain-containing protein</fullName>
    </submittedName>
</protein>
<evidence type="ECO:0000259" key="3">
    <source>
        <dbReference type="Pfam" id="PF19040"/>
    </source>
</evidence>
<dbReference type="PANTHER" id="PTHR23028:SF118">
    <property type="entry name" value="ACYL_TRANSF_3 DOMAIN-CONTAINING PROTEIN"/>
    <property type="match status" value="1"/>
</dbReference>
<dbReference type="PANTHER" id="PTHR23028">
    <property type="entry name" value="ACETYLTRANSFERASE"/>
    <property type="match status" value="1"/>
</dbReference>
<evidence type="ECO:0000313" key="4">
    <source>
        <dbReference type="Proteomes" id="UP000095282"/>
    </source>
</evidence>
<accession>A0A1I7TSY6</accession>
<feature type="domain" description="Acyltransferase 3" evidence="2">
    <location>
        <begin position="31"/>
        <end position="245"/>
    </location>
</feature>
<organism evidence="4 5">
    <name type="scientific">Caenorhabditis tropicalis</name>
    <dbReference type="NCBI Taxonomy" id="1561998"/>
    <lineage>
        <taxon>Eukaryota</taxon>
        <taxon>Metazoa</taxon>
        <taxon>Ecdysozoa</taxon>
        <taxon>Nematoda</taxon>
        <taxon>Chromadorea</taxon>
        <taxon>Rhabditida</taxon>
        <taxon>Rhabditina</taxon>
        <taxon>Rhabditomorpha</taxon>
        <taxon>Rhabditoidea</taxon>
        <taxon>Rhabditidae</taxon>
        <taxon>Peloderinae</taxon>
        <taxon>Caenorhabditis</taxon>
    </lineage>
</organism>